<evidence type="ECO:0000313" key="3">
    <source>
        <dbReference type="EMBL" id="OCF47824.1"/>
    </source>
</evidence>
<reference evidence="3" key="2">
    <citation type="submission" date="2016-07" db="EMBL/GenBank/DDBJ databases">
        <title>Evolution of pathogenesis and genome organization in the Tremellales.</title>
        <authorList>
            <person name="Cuomo C."/>
            <person name="Litvintseva A."/>
            <person name="Heitman J."/>
            <person name="Chen Y."/>
            <person name="Sun S."/>
            <person name="Springer D."/>
            <person name="Dromer F."/>
            <person name="Young S."/>
            <person name="Zeng Q."/>
            <person name="Chapman S."/>
            <person name="Gujja S."/>
            <person name="Saif S."/>
            <person name="Birren B."/>
        </authorList>
    </citation>
    <scope>NUCLEOTIDE SEQUENCE</scope>
    <source>
        <strain evidence="3">CBS 10737</strain>
    </source>
</reference>
<feature type="region of interest" description="Disordered" evidence="1">
    <location>
        <begin position="1"/>
        <end position="44"/>
    </location>
</feature>
<name>A0A1B9HX25_9TREE</name>
<reference evidence="3" key="1">
    <citation type="submission" date="2013-07" db="EMBL/GenBank/DDBJ databases">
        <title>The Genome Sequence of Cryptococcus pinus CBS10737.</title>
        <authorList>
            <consortium name="The Broad Institute Genome Sequencing Platform"/>
            <person name="Cuomo C."/>
            <person name="Litvintseva A."/>
            <person name="Chen Y."/>
            <person name="Heitman J."/>
            <person name="Sun S."/>
            <person name="Springer D."/>
            <person name="Dromer F."/>
            <person name="Young S.K."/>
            <person name="Zeng Q."/>
            <person name="Gargeya S."/>
            <person name="Fitzgerald M."/>
            <person name="Abouelleil A."/>
            <person name="Alvarado L."/>
            <person name="Berlin A.M."/>
            <person name="Chapman S.B."/>
            <person name="Dewar J."/>
            <person name="Goldberg J."/>
            <person name="Griggs A."/>
            <person name="Gujja S."/>
            <person name="Hansen M."/>
            <person name="Howarth C."/>
            <person name="Imamovic A."/>
            <person name="Larimer J."/>
            <person name="McCowan C."/>
            <person name="Murphy C."/>
            <person name="Pearson M."/>
            <person name="Priest M."/>
            <person name="Roberts A."/>
            <person name="Saif S."/>
            <person name="Shea T."/>
            <person name="Sykes S."/>
            <person name="Wortman J."/>
            <person name="Nusbaum C."/>
            <person name="Birren B."/>
        </authorList>
    </citation>
    <scope>NUCLEOTIDE SEQUENCE [LARGE SCALE GENOMIC DNA]</scope>
    <source>
        <strain evidence="3">CBS 10737</strain>
    </source>
</reference>
<dbReference type="GeneID" id="30174053"/>
<dbReference type="OrthoDB" id="2563166at2759"/>
<keyword evidence="2" id="KW-0472">Membrane</keyword>
<feature type="transmembrane region" description="Helical" evidence="2">
    <location>
        <begin position="465"/>
        <end position="485"/>
    </location>
</feature>
<dbReference type="RefSeq" id="XP_019009043.2">
    <property type="nucleotide sequence ID" value="XM_019157403.2"/>
</dbReference>
<keyword evidence="2" id="KW-0812">Transmembrane</keyword>
<proteinExistence type="predicted"/>
<sequence length="486" mass="55015">MFDKLKGNNKARKGNSAPPDFIYSSAQTAQSSQLQSPNPRPIPIANDQLARYNQIYPQITPQPGPWQLTDGYHQSIGSHHQPHHHHYEGYQPAAYTQYQSPRPPPTPISPNHRMNSNIPQQISNDPESRVIFTEHRFASQQPEYYHFECVNRCSTRRTFRRDEFCIRCRVVTRTEASTNNSYEYTSHRGSRPLPDPKMDPEDWKRLQTLMYTPYNPPPAPLDIPYEHSNPFSPYTFPRYGWYHPETFSHIHQNPLPSVNTGKSQATGMPIVIPNRGVYSMYPKDPALLPQTWTGGWNNPSNISKPLHKPFGESSDLTWTSPSTGKTYQLPPMPEKLQIPPAPPLSCRNTPRVHSPPSEEAQRTPPIWKSAPSIASPLLLSPPPSPGLERDLALPRNLLPTKIPSAEAVEQVQQRKTERPSMNLKDTCPACQRGDTDVGKVESKGVSATEFSFKVKLRIYPRSVDFILPVMLLSVTLGVLIAKYLII</sequence>
<gene>
    <name evidence="3" type="ORF">I206_05684</name>
</gene>
<dbReference type="EMBL" id="KI894014">
    <property type="protein sequence ID" value="OCF47824.1"/>
    <property type="molecule type" value="Genomic_DNA"/>
</dbReference>
<protein>
    <submittedName>
        <fullName evidence="3">Uncharacterized protein</fullName>
    </submittedName>
</protein>
<keyword evidence="2" id="KW-1133">Transmembrane helix</keyword>
<dbReference type="KEGG" id="kpin:30174053"/>
<organism evidence="3">
    <name type="scientific">Kwoniella pini CBS 10737</name>
    <dbReference type="NCBI Taxonomy" id="1296096"/>
    <lineage>
        <taxon>Eukaryota</taxon>
        <taxon>Fungi</taxon>
        <taxon>Dikarya</taxon>
        <taxon>Basidiomycota</taxon>
        <taxon>Agaricomycotina</taxon>
        <taxon>Tremellomycetes</taxon>
        <taxon>Tremellales</taxon>
        <taxon>Cryptococcaceae</taxon>
        <taxon>Kwoniella</taxon>
    </lineage>
</organism>
<feature type="compositionally biased region" description="Low complexity" evidence="1">
    <location>
        <begin position="24"/>
        <end position="36"/>
    </location>
</feature>
<accession>A0A1B9HX25</accession>
<dbReference type="AlphaFoldDB" id="A0A1B9HX25"/>
<evidence type="ECO:0000256" key="1">
    <source>
        <dbReference type="SAM" id="MobiDB-lite"/>
    </source>
</evidence>
<evidence type="ECO:0000256" key="2">
    <source>
        <dbReference type="SAM" id="Phobius"/>
    </source>
</evidence>